<proteinExistence type="predicted"/>
<reference evidence="2 3" key="1">
    <citation type="submission" date="2019-03" db="EMBL/GenBank/DDBJ databases">
        <title>This is whole genome sequence of Paenibacillus sp MS74 strain.</title>
        <authorList>
            <person name="Trinh H.N."/>
        </authorList>
    </citation>
    <scope>NUCLEOTIDE SEQUENCE [LARGE SCALE GENOMIC DNA]</scope>
    <source>
        <strain evidence="2 3">MS74</strain>
    </source>
</reference>
<name>A0A4R5KUW9_9BACL</name>
<comment type="caution">
    <text evidence="2">The sequence shown here is derived from an EMBL/GenBank/DDBJ whole genome shotgun (WGS) entry which is preliminary data.</text>
</comment>
<feature type="transmembrane region" description="Helical" evidence="1">
    <location>
        <begin position="170"/>
        <end position="190"/>
    </location>
</feature>
<sequence>MIEPYFMVTIITGSRKEVHTLMTGRTHFIVGTGVTLSVLSMAGQQVTLPAVAVAAVSSLLPDIDEPNSLLLQKTMPKTVLNKIKLGLVAAGIGLMLFSYVQSFYVPYSYLVGALMIAACLIHQRLFRQLLMVVIGGVMLFAGGTAGPWLATIGALLMVCAVLPHRGLTHSVYGVFIWGTVLYFASLRLGVPLWTAGAAAYTIHLLCDMLTKHGIQPLPPLKWKWRIPLMSTGKFSGFIVESLCITLTFILLWNAFIVPMGDSAVSIFIHLKDKAGAMLGPSSF</sequence>
<keyword evidence="1" id="KW-0812">Transmembrane</keyword>
<dbReference type="EMBL" id="SMRT01000002">
    <property type="protein sequence ID" value="TDF99721.1"/>
    <property type="molecule type" value="Genomic_DNA"/>
</dbReference>
<dbReference type="PANTHER" id="PTHR35531:SF1">
    <property type="entry name" value="INNER MEMBRANE PROTEIN YBCI-RELATED"/>
    <property type="match status" value="1"/>
</dbReference>
<gene>
    <name evidence="2" type="ORF">E1757_07810</name>
</gene>
<keyword evidence="1" id="KW-0472">Membrane</keyword>
<accession>A0A4R5KUW9</accession>
<evidence type="ECO:0000256" key="1">
    <source>
        <dbReference type="SAM" id="Phobius"/>
    </source>
</evidence>
<dbReference type="Proteomes" id="UP000295636">
    <property type="component" value="Unassembled WGS sequence"/>
</dbReference>
<keyword evidence="2" id="KW-0378">Hydrolase</keyword>
<protein>
    <submittedName>
        <fullName evidence="2">Metal-dependent hydrolase</fullName>
    </submittedName>
</protein>
<evidence type="ECO:0000313" key="3">
    <source>
        <dbReference type="Proteomes" id="UP000295636"/>
    </source>
</evidence>
<dbReference type="Pfam" id="PF04307">
    <property type="entry name" value="YdjM"/>
    <property type="match status" value="1"/>
</dbReference>
<dbReference type="OrthoDB" id="2706144at2"/>
<dbReference type="GO" id="GO:0016787">
    <property type="term" value="F:hydrolase activity"/>
    <property type="evidence" value="ECO:0007669"/>
    <property type="project" value="UniProtKB-KW"/>
</dbReference>
<keyword evidence="3" id="KW-1185">Reference proteome</keyword>
<evidence type="ECO:0000313" key="2">
    <source>
        <dbReference type="EMBL" id="TDF99721.1"/>
    </source>
</evidence>
<dbReference type="PANTHER" id="PTHR35531">
    <property type="entry name" value="INNER MEMBRANE PROTEIN YBCI-RELATED"/>
    <property type="match status" value="1"/>
</dbReference>
<feature type="transmembrane region" description="Helical" evidence="1">
    <location>
        <begin position="83"/>
        <end position="100"/>
    </location>
</feature>
<feature type="transmembrane region" description="Helical" evidence="1">
    <location>
        <begin position="234"/>
        <end position="257"/>
    </location>
</feature>
<feature type="transmembrane region" description="Helical" evidence="1">
    <location>
        <begin position="129"/>
        <end position="150"/>
    </location>
</feature>
<dbReference type="InterPro" id="IPR007404">
    <property type="entry name" value="YdjM-like"/>
</dbReference>
<dbReference type="AlphaFoldDB" id="A0A4R5KUW9"/>
<keyword evidence="1" id="KW-1133">Transmembrane helix</keyword>
<feature type="transmembrane region" description="Helical" evidence="1">
    <location>
        <begin position="106"/>
        <end position="122"/>
    </location>
</feature>
<organism evidence="2 3">
    <name type="scientific">Paenibacillus piri</name>
    <dbReference type="NCBI Taxonomy" id="2547395"/>
    <lineage>
        <taxon>Bacteria</taxon>
        <taxon>Bacillati</taxon>
        <taxon>Bacillota</taxon>
        <taxon>Bacilli</taxon>
        <taxon>Bacillales</taxon>
        <taxon>Paenibacillaceae</taxon>
        <taxon>Paenibacillus</taxon>
    </lineage>
</organism>